<comment type="caution">
    <text evidence="1">The sequence shown here is derived from an EMBL/GenBank/DDBJ whole genome shotgun (WGS) entry which is preliminary data.</text>
</comment>
<reference evidence="1 2" key="1">
    <citation type="submission" date="2021-06" db="EMBL/GenBank/DDBJ databases">
        <authorList>
            <person name="Sun Q."/>
            <person name="Li D."/>
        </authorList>
    </citation>
    <scope>NUCLEOTIDE SEQUENCE [LARGE SCALE GENOMIC DNA]</scope>
    <source>
        <strain evidence="1 2">MSJ-11</strain>
    </source>
</reference>
<dbReference type="PANTHER" id="PTHR40037:SF1">
    <property type="entry name" value="PHOSPHOESTERASE SAOUHSC_00951-RELATED"/>
    <property type="match status" value="1"/>
</dbReference>
<evidence type="ECO:0000313" key="1">
    <source>
        <dbReference type="EMBL" id="MBU5483676.1"/>
    </source>
</evidence>
<gene>
    <name evidence="1" type="ORF">KQI86_04990</name>
</gene>
<dbReference type="EMBL" id="JAHLQF010000001">
    <property type="protein sequence ID" value="MBU5483676.1"/>
    <property type="molecule type" value="Genomic_DNA"/>
</dbReference>
<protein>
    <submittedName>
        <fullName evidence="1">2'-5' RNA ligase family protein</fullName>
    </submittedName>
</protein>
<dbReference type="Proteomes" id="UP000726170">
    <property type="component" value="Unassembled WGS sequence"/>
</dbReference>
<dbReference type="Pfam" id="PF13563">
    <property type="entry name" value="2_5_RNA_ligase2"/>
    <property type="match status" value="1"/>
</dbReference>
<accession>A0ABS6EEN0</accession>
<dbReference type="RefSeq" id="WP_216438034.1">
    <property type="nucleotide sequence ID" value="NZ_JAHLQF010000001.1"/>
</dbReference>
<dbReference type="PANTHER" id="PTHR40037">
    <property type="entry name" value="PHOSPHOESTERASE YJCG-RELATED"/>
    <property type="match status" value="1"/>
</dbReference>
<organism evidence="1 2">
    <name type="scientific">Clostridium mobile</name>
    <dbReference type="NCBI Taxonomy" id="2841512"/>
    <lineage>
        <taxon>Bacteria</taxon>
        <taxon>Bacillati</taxon>
        <taxon>Bacillota</taxon>
        <taxon>Clostridia</taxon>
        <taxon>Eubacteriales</taxon>
        <taxon>Clostridiaceae</taxon>
        <taxon>Clostridium</taxon>
    </lineage>
</organism>
<dbReference type="GO" id="GO:0016874">
    <property type="term" value="F:ligase activity"/>
    <property type="evidence" value="ECO:0007669"/>
    <property type="project" value="UniProtKB-KW"/>
</dbReference>
<keyword evidence="2" id="KW-1185">Reference proteome</keyword>
<proteinExistence type="predicted"/>
<evidence type="ECO:0000313" key="2">
    <source>
        <dbReference type="Proteomes" id="UP000726170"/>
    </source>
</evidence>
<dbReference type="InterPro" id="IPR050580">
    <property type="entry name" value="2H_phosphoesterase_YjcG-like"/>
</dbReference>
<sequence length="175" mass="21182">MDRYVIVCLLKGEVLKFHEKLVEEVCFNYKVRPQKLPAHFTIKAPFETENIKEMEDVLDRFTKDKSKQLLEISGFNHFRDAVIFMKVLPSKEAIDIHDQFIDELTNIPWLHWKPHEGKEKVYHCTIVSRLRSDKFSPIWKHVNKYNPQFETYFDNISILKWNGERWDVYKEYLFN</sequence>
<name>A0ABS6EEN0_9CLOT</name>
<keyword evidence="1" id="KW-0436">Ligase</keyword>